<dbReference type="GO" id="GO:0008168">
    <property type="term" value="F:methyltransferase activity"/>
    <property type="evidence" value="ECO:0007669"/>
    <property type="project" value="InterPro"/>
</dbReference>
<name>A0A3M6U0K3_POCDA</name>
<dbReference type="Pfam" id="PF09004">
    <property type="entry name" value="ALKBH8_N"/>
    <property type="match status" value="1"/>
</dbReference>
<comment type="caution">
    <text evidence="2">The sequence shown here is derived from an EMBL/GenBank/DDBJ whole genome shotgun (WGS) entry which is preliminary data.</text>
</comment>
<dbReference type="EMBL" id="RCHS01002452">
    <property type="protein sequence ID" value="RMX47225.1"/>
    <property type="molecule type" value="Genomic_DNA"/>
</dbReference>
<dbReference type="GO" id="GO:0016706">
    <property type="term" value="F:2-oxoglutarate-dependent dioxygenase activity"/>
    <property type="evidence" value="ECO:0007669"/>
    <property type="project" value="InterPro"/>
</dbReference>
<feature type="non-terminal residue" evidence="2">
    <location>
        <position position="1"/>
    </location>
</feature>
<accession>A0A3M6U0K3</accession>
<sequence length="346" mass="38907">CRHSTPLGDGLVYIAGLHKRAQLIPYRWTTLYRSWWSLVSKLAGKSFTDSELCYPDGHGNIISGKTLATRLNSYFVSVTSDIQPLDTAALPAFLPSPNQPPTITTPAMTLNIILILNSLAALKNDIDCISQWALQNNMNLNPKKCKIMTICPLKIKPVSPMLSINNLPLEAVSSYKVLGLTLCDTLKWNDNTNDIVSKASKRLHILRVLKRAGVPPADFVTIYSALVRSVLEYSSVVWATCLPRLLIDQLEAIQKRALRIVYPDLHYQQALAQANITSLEDRRAHLCLKVWHNIKNNPACQLHRLLPSVRSECHSHHIRNNSSSSRFQYRKKRFGSSFFPAMAKIN</sequence>
<reference evidence="2 3" key="1">
    <citation type="journal article" date="2018" name="Sci. Rep.">
        <title>Comparative analysis of the Pocillopora damicornis genome highlights role of immune system in coral evolution.</title>
        <authorList>
            <person name="Cunning R."/>
            <person name="Bay R.A."/>
            <person name="Gillette P."/>
            <person name="Baker A.C."/>
            <person name="Traylor-Knowles N."/>
        </authorList>
    </citation>
    <scope>NUCLEOTIDE SEQUENCE [LARGE SCALE GENOMIC DNA]</scope>
    <source>
        <strain evidence="2">RSMAS</strain>
        <tissue evidence="2">Whole animal</tissue>
    </source>
</reference>
<dbReference type="AlphaFoldDB" id="A0A3M6U0K3"/>
<protein>
    <recommendedName>
        <fullName evidence="1">Alkylated DNA repair protein AlkB homologue 8 N-terminal domain-containing protein</fullName>
    </recommendedName>
</protein>
<dbReference type="Proteomes" id="UP000275408">
    <property type="component" value="Unassembled WGS sequence"/>
</dbReference>
<evidence type="ECO:0000313" key="3">
    <source>
        <dbReference type="Proteomes" id="UP000275408"/>
    </source>
</evidence>
<dbReference type="STRING" id="46731.A0A3M6U0K3"/>
<gene>
    <name evidence="2" type="ORF">pdam_00012908</name>
</gene>
<evidence type="ECO:0000313" key="2">
    <source>
        <dbReference type="EMBL" id="RMX47225.1"/>
    </source>
</evidence>
<dbReference type="InterPro" id="IPR015095">
    <property type="entry name" value="AlkB_hom8_N"/>
</dbReference>
<organism evidence="2 3">
    <name type="scientific">Pocillopora damicornis</name>
    <name type="common">Cauliflower coral</name>
    <name type="synonym">Millepora damicornis</name>
    <dbReference type="NCBI Taxonomy" id="46731"/>
    <lineage>
        <taxon>Eukaryota</taxon>
        <taxon>Metazoa</taxon>
        <taxon>Cnidaria</taxon>
        <taxon>Anthozoa</taxon>
        <taxon>Hexacorallia</taxon>
        <taxon>Scleractinia</taxon>
        <taxon>Astrocoeniina</taxon>
        <taxon>Pocilloporidae</taxon>
        <taxon>Pocillopora</taxon>
    </lineage>
</organism>
<feature type="domain" description="Alkylated DNA repair protein AlkB homologue 8 N-terminal" evidence="1">
    <location>
        <begin position="188"/>
        <end position="227"/>
    </location>
</feature>
<keyword evidence="3" id="KW-1185">Reference proteome</keyword>
<dbReference type="OrthoDB" id="5987559at2759"/>
<proteinExistence type="predicted"/>
<evidence type="ECO:0000259" key="1">
    <source>
        <dbReference type="Pfam" id="PF09004"/>
    </source>
</evidence>
<dbReference type="PANTHER" id="PTHR33332">
    <property type="entry name" value="REVERSE TRANSCRIPTASE DOMAIN-CONTAINING PROTEIN"/>
    <property type="match status" value="1"/>
</dbReference>